<dbReference type="Proteomes" id="UP000198802">
    <property type="component" value="Unassembled WGS sequence"/>
</dbReference>
<gene>
    <name evidence="2" type="ORF">Ga0074812_12171</name>
</gene>
<organism evidence="2 3">
    <name type="scientific">Parafrankia irregularis</name>
    <dbReference type="NCBI Taxonomy" id="795642"/>
    <lineage>
        <taxon>Bacteria</taxon>
        <taxon>Bacillati</taxon>
        <taxon>Actinomycetota</taxon>
        <taxon>Actinomycetes</taxon>
        <taxon>Frankiales</taxon>
        <taxon>Frankiaceae</taxon>
        <taxon>Parafrankia</taxon>
    </lineage>
</organism>
<reference evidence="3" key="1">
    <citation type="submission" date="2015-11" db="EMBL/GenBank/DDBJ databases">
        <authorList>
            <person name="Varghese N."/>
        </authorList>
    </citation>
    <scope>NUCLEOTIDE SEQUENCE [LARGE SCALE GENOMIC DNA]</scope>
    <source>
        <strain evidence="3">DSM 45899</strain>
    </source>
</reference>
<dbReference type="AlphaFoldDB" id="A0A0S4QSU5"/>
<proteinExistence type="predicted"/>
<name>A0A0S4QSU5_9ACTN</name>
<evidence type="ECO:0000256" key="1">
    <source>
        <dbReference type="SAM" id="MobiDB-lite"/>
    </source>
</evidence>
<sequence>MVVVDRGAGTAWITPGVQPIRAAAIAGGGAVGRPVGGRDAGRRDAGGRRRRSRVRCQAASYLRAGPSSRPPSMTNSEPVAKDASSELMNSRARVMSSGWPSRGMAKGAGE</sequence>
<dbReference type="EMBL" id="FAOZ01000021">
    <property type="protein sequence ID" value="CUU58695.1"/>
    <property type="molecule type" value="Genomic_DNA"/>
</dbReference>
<keyword evidence="3" id="KW-1185">Reference proteome</keyword>
<protein>
    <submittedName>
        <fullName evidence="2">Uncharacterized protein</fullName>
    </submittedName>
</protein>
<evidence type="ECO:0000313" key="3">
    <source>
        <dbReference type="Proteomes" id="UP000198802"/>
    </source>
</evidence>
<accession>A0A0S4QSU5</accession>
<feature type="region of interest" description="Disordered" evidence="1">
    <location>
        <begin position="27"/>
        <end position="110"/>
    </location>
</feature>
<evidence type="ECO:0000313" key="2">
    <source>
        <dbReference type="EMBL" id="CUU58695.1"/>
    </source>
</evidence>